<dbReference type="InParanoid" id="A8WP58"/>
<dbReference type="EMBL" id="HE600951">
    <property type="protein sequence ID" value="CAP22264.1"/>
    <property type="molecule type" value="Genomic_DNA"/>
</dbReference>
<reference evidence="1 2" key="1">
    <citation type="journal article" date="2003" name="PLoS Biol.">
        <title>The genome sequence of Caenorhabditis briggsae: a platform for comparative genomics.</title>
        <authorList>
            <person name="Stein L.D."/>
            <person name="Bao Z."/>
            <person name="Blasiar D."/>
            <person name="Blumenthal T."/>
            <person name="Brent M.R."/>
            <person name="Chen N."/>
            <person name="Chinwalla A."/>
            <person name="Clarke L."/>
            <person name="Clee C."/>
            <person name="Coghlan A."/>
            <person name="Coulson A."/>
            <person name="D'Eustachio P."/>
            <person name="Fitch D.H."/>
            <person name="Fulton L.A."/>
            <person name="Fulton R.E."/>
            <person name="Griffiths-Jones S."/>
            <person name="Harris T.W."/>
            <person name="Hillier L.W."/>
            <person name="Kamath R."/>
            <person name="Kuwabara P.E."/>
            <person name="Mardis E.R."/>
            <person name="Marra M.A."/>
            <person name="Miner T.L."/>
            <person name="Minx P."/>
            <person name="Mullikin J.C."/>
            <person name="Plumb R.W."/>
            <person name="Rogers J."/>
            <person name="Schein J.E."/>
            <person name="Sohrmann M."/>
            <person name="Spieth J."/>
            <person name="Stajich J.E."/>
            <person name="Wei C."/>
            <person name="Willey D."/>
            <person name="Wilson R.K."/>
            <person name="Durbin R."/>
            <person name="Waterston R.H."/>
        </authorList>
    </citation>
    <scope>NUCLEOTIDE SEQUENCE [LARGE SCALE GENOMIC DNA]</scope>
    <source>
        <strain evidence="1 2">AF16</strain>
    </source>
</reference>
<proteinExistence type="predicted"/>
<dbReference type="GeneID" id="8573100"/>
<organism evidence="1 2">
    <name type="scientific">Caenorhabditis briggsae</name>
    <dbReference type="NCBI Taxonomy" id="6238"/>
    <lineage>
        <taxon>Eukaryota</taxon>
        <taxon>Metazoa</taxon>
        <taxon>Ecdysozoa</taxon>
        <taxon>Nematoda</taxon>
        <taxon>Chromadorea</taxon>
        <taxon>Rhabditida</taxon>
        <taxon>Rhabditina</taxon>
        <taxon>Rhabditomorpha</taxon>
        <taxon>Rhabditoidea</taxon>
        <taxon>Rhabditidae</taxon>
        <taxon>Peloderinae</taxon>
        <taxon>Caenorhabditis</taxon>
    </lineage>
</organism>
<gene>
    <name evidence="1" type="ORF">CBG00990</name>
    <name evidence="1" type="ORF">CBG_00990</name>
</gene>
<name>A8WP58_CAEBR</name>
<dbReference type="KEGG" id="cbr:CBG_00990"/>
<keyword evidence="2" id="KW-1185">Reference proteome</keyword>
<dbReference type="RefSeq" id="XP_002629755.1">
    <property type="nucleotide sequence ID" value="XM_002629709.1"/>
</dbReference>
<dbReference type="HOGENOM" id="CLU_2361594_0_0_1"/>
<dbReference type="Proteomes" id="UP000008549">
    <property type="component" value="Unassembled WGS sequence"/>
</dbReference>
<evidence type="ECO:0000313" key="1">
    <source>
        <dbReference type="EMBL" id="CAP22264.1"/>
    </source>
</evidence>
<dbReference type="CTD" id="8573100"/>
<dbReference type="AlphaFoldDB" id="A8WP58"/>
<accession>A8WP58</accession>
<reference evidence="1 2" key="2">
    <citation type="journal article" date="2011" name="PLoS Genet.">
        <title>Caenorhabditis briggsae recombinant inbred line genotypes reveal inter-strain incompatibility and the evolution of recombination.</title>
        <authorList>
            <person name="Ross J.A."/>
            <person name="Koboldt D.C."/>
            <person name="Staisch J.E."/>
            <person name="Chamberlin H.M."/>
            <person name="Gupta B.P."/>
            <person name="Miller R.D."/>
            <person name="Baird S.E."/>
            <person name="Haag E.S."/>
        </authorList>
    </citation>
    <scope>NUCLEOTIDE SEQUENCE [LARGE SCALE GENOMIC DNA]</scope>
    <source>
        <strain evidence="1 2">AF16</strain>
    </source>
</reference>
<evidence type="ECO:0000313" key="2">
    <source>
        <dbReference type="Proteomes" id="UP000008549"/>
    </source>
</evidence>
<protein>
    <submittedName>
        <fullName evidence="1">Protein CBG00990</fullName>
    </submittedName>
</protein>
<sequence>MGWWSSRSVFHGSLEGSITGTGLATLAEDKTASTVQGLGGRSAWAMGWWSSRSVFYGSLEGSITRTGLATHAEDQTADNGIFEYHKFGILEVRIAE</sequence>